<organism evidence="1">
    <name type="scientific">Rhizophora mucronata</name>
    <name type="common">Asiatic mangrove</name>
    <dbReference type="NCBI Taxonomy" id="61149"/>
    <lineage>
        <taxon>Eukaryota</taxon>
        <taxon>Viridiplantae</taxon>
        <taxon>Streptophyta</taxon>
        <taxon>Embryophyta</taxon>
        <taxon>Tracheophyta</taxon>
        <taxon>Spermatophyta</taxon>
        <taxon>Magnoliopsida</taxon>
        <taxon>eudicotyledons</taxon>
        <taxon>Gunneridae</taxon>
        <taxon>Pentapetalae</taxon>
        <taxon>rosids</taxon>
        <taxon>fabids</taxon>
        <taxon>Malpighiales</taxon>
        <taxon>Rhizophoraceae</taxon>
        <taxon>Rhizophora</taxon>
    </lineage>
</organism>
<dbReference type="EMBL" id="GGEC01036484">
    <property type="protein sequence ID" value="MBX16968.1"/>
    <property type="molecule type" value="Transcribed_RNA"/>
</dbReference>
<reference evidence="1" key="1">
    <citation type="submission" date="2018-02" db="EMBL/GenBank/DDBJ databases">
        <title>Rhizophora mucronata_Transcriptome.</title>
        <authorList>
            <person name="Meera S.P."/>
            <person name="Sreeshan A."/>
            <person name="Augustine A."/>
        </authorList>
    </citation>
    <scope>NUCLEOTIDE SEQUENCE</scope>
    <source>
        <tissue evidence="1">Leaf</tissue>
    </source>
</reference>
<accession>A0A2P2LG63</accession>
<sequence>MDRKVRKRALKEEGQALN</sequence>
<evidence type="ECO:0000313" key="1">
    <source>
        <dbReference type="EMBL" id="MBX16968.1"/>
    </source>
</evidence>
<proteinExistence type="predicted"/>
<name>A0A2P2LG63_RHIMU</name>
<protein>
    <submittedName>
        <fullName evidence="1">Uncharacterized protein</fullName>
    </submittedName>
</protein>
<dbReference type="AlphaFoldDB" id="A0A2P2LG63"/>